<evidence type="ECO:0008006" key="3">
    <source>
        <dbReference type="Google" id="ProtNLM"/>
    </source>
</evidence>
<evidence type="ECO:0000313" key="2">
    <source>
        <dbReference type="Proteomes" id="UP000704738"/>
    </source>
</evidence>
<gene>
    <name evidence="1" type="ORF">DM819_27780</name>
</gene>
<comment type="caution">
    <text evidence="1">The sequence shown here is derived from an EMBL/GenBank/DDBJ whole genome shotgun (WGS) entry which is preliminary data.</text>
</comment>
<sequence>MVDNSGGTNNDVDVIALISINASDIRLYRIGNDLVLTLLASGETLTVSQYFLDADHAIDRTSELNLPIDNR</sequence>
<name>A0ABD6NAG6_9PSED</name>
<dbReference type="EMBL" id="QJRE01000119">
    <property type="protein sequence ID" value="NWL49570.1"/>
    <property type="molecule type" value="Genomic_DNA"/>
</dbReference>
<evidence type="ECO:0000313" key="1">
    <source>
        <dbReference type="EMBL" id="NWL49570.1"/>
    </source>
</evidence>
<dbReference type="AlphaFoldDB" id="A0ABD6NAG6"/>
<accession>A0ABD6NAG6</accession>
<dbReference type="Proteomes" id="UP000704738">
    <property type="component" value="Unassembled WGS sequence"/>
</dbReference>
<reference evidence="1 2" key="1">
    <citation type="submission" date="2018-06" db="EMBL/GenBank/DDBJ databases">
        <title>Bacteria isolated from soil of Wuhan.</title>
        <authorList>
            <person name="Xiang W."/>
            <person name="Huang C."/>
        </authorList>
    </citation>
    <scope>NUCLEOTIDE SEQUENCE [LARGE SCALE GENOMIC DNA]</scope>
    <source>
        <strain evidence="2">xwS4</strain>
    </source>
</reference>
<proteinExistence type="predicted"/>
<protein>
    <recommendedName>
        <fullName evidence="3">Haemolysin-type calcium binding-related domain-containing protein</fullName>
    </recommendedName>
</protein>
<organism evidence="1 2">
    <name type="scientific">Pseudomonas hunanensis</name>
    <dbReference type="NCBI Taxonomy" id="1247546"/>
    <lineage>
        <taxon>Bacteria</taxon>
        <taxon>Pseudomonadati</taxon>
        <taxon>Pseudomonadota</taxon>
        <taxon>Gammaproteobacteria</taxon>
        <taxon>Pseudomonadales</taxon>
        <taxon>Pseudomonadaceae</taxon>
        <taxon>Pseudomonas</taxon>
    </lineage>
</organism>